<accession>A0A7C9LNP2</accession>
<reference evidence="2 3" key="1">
    <citation type="submission" date="2019-12" db="EMBL/GenBank/DDBJ databases">
        <title>Deinococcus sp. HMF7620 Genome sequencing and assembly.</title>
        <authorList>
            <person name="Kang H."/>
            <person name="Kim H."/>
            <person name="Joh K."/>
        </authorList>
    </citation>
    <scope>NUCLEOTIDE SEQUENCE [LARGE SCALE GENOMIC DNA]</scope>
    <source>
        <strain evidence="2 3">HMF7620</strain>
    </source>
</reference>
<dbReference type="Pfam" id="PF06347">
    <property type="entry name" value="SH3_4"/>
    <property type="match status" value="1"/>
</dbReference>
<gene>
    <name evidence="2" type="ORF">GO986_01090</name>
</gene>
<dbReference type="Proteomes" id="UP000483286">
    <property type="component" value="Unassembled WGS sequence"/>
</dbReference>
<sequence length="131" mass="14069">MLNDSRRLWMVCCLAGALLCSQAGAAAGWAAMATALLAEPNAKAAALRVVAAKETLDIVQCHTLWCQVRVGGQLGWVNRAAVNVKGDCPALLALGLKDIRRNEAAYSAERDPDHNGRACDQRDLLNMLGRR</sequence>
<protein>
    <recommendedName>
        <fullName evidence="4">SH3 domain-containing protein</fullName>
    </recommendedName>
</protein>
<feature type="signal peptide" evidence="1">
    <location>
        <begin position="1"/>
        <end position="25"/>
    </location>
</feature>
<keyword evidence="3" id="KW-1185">Reference proteome</keyword>
<dbReference type="InterPro" id="IPR010466">
    <property type="entry name" value="DUF1058"/>
</dbReference>
<evidence type="ECO:0000313" key="3">
    <source>
        <dbReference type="Proteomes" id="UP000483286"/>
    </source>
</evidence>
<dbReference type="AlphaFoldDB" id="A0A7C9LNP2"/>
<proteinExistence type="predicted"/>
<evidence type="ECO:0008006" key="4">
    <source>
        <dbReference type="Google" id="ProtNLM"/>
    </source>
</evidence>
<name>A0A7C9LNP2_9DEIO</name>
<organism evidence="2 3">
    <name type="scientific">Deinococcus arboris</name>
    <dbReference type="NCBI Taxonomy" id="2682977"/>
    <lineage>
        <taxon>Bacteria</taxon>
        <taxon>Thermotogati</taxon>
        <taxon>Deinococcota</taxon>
        <taxon>Deinococci</taxon>
        <taxon>Deinococcales</taxon>
        <taxon>Deinococcaceae</taxon>
        <taxon>Deinococcus</taxon>
    </lineage>
</organism>
<comment type="caution">
    <text evidence="2">The sequence shown here is derived from an EMBL/GenBank/DDBJ whole genome shotgun (WGS) entry which is preliminary data.</text>
</comment>
<evidence type="ECO:0000256" key="1">
    <source>
        <dbReference type="SAM" id="SignalP"/>
    </source>
</evidence>
<feature type="chain" id="PRO_5028927715" description="SH3 domain-containing protein" evidence="1">
    <location>
        <begin position="26"/>
        <end position="131"/>
    </location>
</feature>
<keyword evidence="1" id="KW-0732">Signal</keyword>
<dbReference type="EMBL" id="WQLB01000001">
    <property type="protein sequence ID" value="MVN85361.1"/>
    <property type="molecule type" value="Genomic_DNA"/>
</dbReference>
<evidence type="ECO:0000313" key="2">
    <source>
        <dbReference type="EMBL" id="MVN85361.1"/>
    </source>
</evidence>
<dbReference type="RefSeq" id="WP_157457368.1">
    <property type="nucleotide sequence ID" value="NZ_WQLB01000001.1"/>
</dbReference>